<feature type="compositionally biased region" description="Low complexity" evidence="1">
    <location>
        <begin position="9"/>
        <end position="23"/>
    </location>
</feature>
<feature type="region of interest" description="Disordered" evidence="1">
    <location>
        <begin position="310"/>
        <end position="346"/>
    </location>
</feature>
<feature type="compositionally biased region" description="Basic and acidic residues" evidence="1">
    <location>
        <begin position="43"/>
        <end position="57"/>
    </location>
</feature>
<proteinExistence type="predicted"/>
<evidence type="ECO:0000313" key="3">
    <source>
        <dbReference type="Proteomes" id="UP001321473"/>
    </source>
</evidence>
<evidence type="ECO:0000256" key="1">
    <source>
        <dbReference type="SAM" id="MobiDB-lite"/>
    </source>
</evidence>
<sequence>MDAADMEETSAAKTATAAGETNAVETSQQDKIVAEEGVTIREPAPRQDAGPRSEVEVKSPVATGAPSIPPDPVSMDMSSGAANLAAGKRPHDDGESPALQQDGNGGDKPPSKAAGCRSGKADYRHRRATCEKASLLAIDPANQDVRLKLHWLLHSVPDDEVRAAFAPYGKNSETAQGRWLVHGMTEKGSTTRSFTLKMKADVKLDDLQHQLNVGGELALVVPGRPPLCLRSTGHIRKECRVPRFGVCRRFGHKDGQCARTYASITGPETSEDSSELLMDEADAGEAAGSTGLKVKQDAPSLTLLTKQKVTAASADKASEKSWMLPPKTTTTHRKKRRKFASKHLKV</sequence>
<reference evidence="2 3" key="1">
    <citation type="journal article" date="2023" name="Arcadia Sci">
        <title>De novo assembly of a long-read Amblyomma americanum tick genome.</title>
        <authorList>
            <person name="Chou S."/>
            <person name="Poskanzer K.E."/>
            <person name="Rollins M."/>
            <person name="Thuy-Boun P.S."/>
        </authorList>
    </citation>
    <scope>NUCLEOTIDE SEQUENCE [LARGE SCALE GENOMIC DNA]</scope>
    <source>
        <strain evidence="2">F_SG_1</strain>
        <tissue evidence="2">Salivary glands</tissue>
    </source>
</reference>
<dbReference type="EMBL" id="JARKHS020009672">
    <property type="protein sequence ID" value="KAK8779572.1"/>
    <property type="molecule type" value="Genomic_DNA"/>
</dbReference>
<gene>
    <name evidence="2" type="ORF">V5799_019087</name>
</gene>
<dbReference type="AlphaFoldDB" id="A0AAQ4EYB1"/>
<dbReference type="Proteomes" id="UP001321473">
    <property type="component" value="Unassembled WGS sequence"/>
</dbReference>
<protein>
    <submittedName>
        <fullName evidence="2">Uncharacterized protein</fullName>
    </submittedName>
</protein>
<organism evidence="2 3">
    <name type="scientific">Amblyomma americanum</name>
    <name type="common">Lone star tick</name>
    <dbReference type="NCBI Taxonomy" id="6943"/>
    <lineage>
        <taxon>Eukaryota</taxon>
        <taxon>Metazoa</taxon>
        <taxon>Ecdysozoa</taxon>
        <taxon>Arthropoda</taxon>
        <taxon>Chelicerata</taxon>
        <taxon>Arachnida</taxon>
        <taxon>Acari</taxon>
        <taxon>Parasitiformes</taxon>
        <taxon>Ixodida</taxon>
        <taxon>Ixodoidea</taxon>
        <taxon>Ixodidae</taxon>
        <taxon>Amblyomminae</taxon>
        <taxon>Amblyomma</taxon>
    </lineage>
</organism>
<accession>A0AAQ4EYB1</accession>
<keyword evidence="3" id="KW-1185">Reference proteome</keyword>
<feature type="compositionally biased region" description="Basic residues" evidence="1">
    <location>
        <begin position="330"/>
        <end position="346"/>
    </location>
</feature>
<feature type="region of interest" description="Disordered" evidence="1">
    <location>
        <begin position="1"/>
        <end position="122"/>
    </location>
</feature>
<name>A0AAQ4EYB1_AMBAM</name>
<evidence type="ECO:0000313" key="2">
    <source>
        <dbReference type="EMBL" id="KAK8779572.1"/>
    </source>
</evidence>
<comment type="caution">
    <text evidence="2">The sequence shown here is derived from an EMBL/GenBank/DDBJ whole genome shotgun (WGS) entry which is preliminary data.</text>
</comment>